<feature type="repeat" description="ANK" evidence="5">
    <location>
        <begin position="559"/>
        <end position="591"/>
    </location>
</feature>
<dbReference type="GO" id="GO:0031297">
    <property type="term" value="P:replication fork processing"/>
    <property type="evidence" value="ECO:0007669"/>
    <property type="project" value="TreeGrafter"/>
</dbReference>
<dbReference type="GO" id="GO:0000724">
    <property type="term" value="P:double-strand break repair via homologous recombination"/>
    <property type="evidence" value="ECO:0007669"/>
    <property type="project" value="TreeGrafter"/>
</dbReference>
<feature type="region of interest" description="Disordered" evidence="7">
    <location>
        <begin position="1489"/>
        <end position="1520"/>
    </location>
</feature>
<name>A0A8D9AP47_9HEMI</name>
<dbReference type="Gene3D" id="1.25.40.10">
    <property type="entry name" value="Tetratricopeptide repeat domain"/>
    <property type="match status" value="2"/>
</dbReference>
<feature type="compositionally biased region" description="Low complexity" evidence="7">
    <location>
        <begin position="522"/>
        <end position="532"/>
    </location>
</feature>
<feature type="region of interest" description="Disordered" evidence="7">
    <location>
        <begin position="498"/>
        <end position="551"/>
    </location>
</feature>
<feature type="region of interest" description="Disordered" evidence="7">
    <location>
        <begin position="699"/>
        <end position="837"/>
    </location>
</feature>
<feature type="compositionally biased region" description="Polar residues" evidence="7">
    <location>
        <begin position="1509"/>
        <end position="1520"/>
    </location>
</feature>
<keyword evidence="6" id="KW-0802">TPR repeat</keyword>
<keyword evidence="4" id="KW-0539">Nucleus</keyword>
<evidence type="ECO:0000313" key="8">
    <source>
        <dbReference type="EMBL" id="CAG6768677.1"/>
    </source>
</evidence>
<dbReference type="Pfam" id="PF13181">
    <property type="entry name" value="TPR_8"/>
    <property type="match status" value="1"/>
</dbReference>
<evidence type="ECO:0000256" key="2">
    <source>
        <dbReference type="ARBA" id="ARBA00022614"/>
    </source>
</evidence>
<dbReference type="InterPro" id="IPR052311">
    <property type="entry name" value="MMS22L-TONSL_complex_comp"/>
</dbReference>
<keyword evidence="5" id="KW-0040">ANK repeat</keyword>
<feature type="compositionally biased region" description="Basic residues" evidence="7">
    <location>
        <begin position="542"/>
        <end position="551"/>
    </location>
</feature>
<dbReference type="PROSITE" id="PS50297">
    <property type="entry name" value="ANK_REP_REGION"/>
    <property type="match status" value="3"/>
</dbReference>
<dbReference type="SMART" id="SM00248">
    <property type="entry name" value="ANK"/>
    <property type="match status" value="3"/>
</dbReference>
<feature type="repeat" description="TPR" evidence="6">
    <location>
        <begin position="157"/>
        <end position="190"/>
    </location>
</feature>
<feature type="compositionally biased region" description="Basic and acidic residues" evidence="7">
    <location>
        <begin position="904"/>
        <end position="913"/>
    </location>
</feature>
<feature type="region of interest" description="Disordered" evidence="7">
    <location>
        <begin position="1352"/>
        <end position="1391"/>
    </location>
</feature>
<reference evidence="8" key="1">
    <citation type="submission" date="2021-05" db="EMBL/GenBank/DDBJ databases">
        <authorList>
            <person name="Alioto T."/>
            <person name="Alioto T."/>
            <person name="Gomez Garrido J."/>
        </authorList>
    </citation>
    <scope>NUCLEOTIDE SEQUENCE</scope>
</reference>
<feature type="compositionally biased region" description="Polar residues" evidence="7">
    <location>
        <begin position="745"/>
        <end position="756"/>
    </location>
</feature>
<dbReference type="InterPro" id="IPR002110">
    <property type="entry name" value="Ankyrin_rpt"/>
</dbReference>
<comment type="subcellular location">
    <subcellularLocation>
        <location evidence="1">Nucleus</location>
    </subcellularLocation>
</comment>
<dbReference type="InterPro" id="IPR019734">
    <property type="entry name" value="TPR_rpt"/>
</dbReference>
<keyword evidence="2" id="KW-0433">Leucine-rich repeat</keyword>
<dbReference type="InterPro" id="IPR032675">
    <property type="entry name" value="LRR_dom_sf"/>
</dbReference>
<feature type="compositionally biased region" description="Basic and acidic residues" evidence="7">
    <location>
        <begin position="1352"/>
        <end position="1361"/>
    </location>
</feature>
<dbReference type="SUPFAM" id="SSF52047">
    <property type="entry name" value="RNI-like"/>
    <property type="match status" value="1"/>
</dbReference>
<dbReference type="PRINTS" id="PR01415">
    <property type="entry name" value="ANKYRIN"/>
</dbReference>
<feature type="repeat" description="ANK" evidence="5">
    <location>
        <begin position="592"/>
        <end position="624"/>
    </location>
</feature>
<dbReference type="Pfam" id="PF12796">
    <property type="entry name" value="Ank_2"/>
    <property type="match status" value="1"/>
</dbReference>
<protein>
    <submittedName>
        <fullName evidence="8">Tonsoku-like protein</fullName>
    </submittedName>
</protein>
<evidence type="ECO:0000256" key="3">
    <source>
        <dbReference type="ARBA" id="ARBA00022737"/>
    </source>
</evidence>
<dbReference type="Gene3D" id="3.80.10.10">
    <property type="entry name" value="Ribonuclease Inhibitor"/>
    <property type="match status" value="1"/>
</dbReference>
<dbReference type="PROSITE" id="PS50005">
    <property type="entry name" value="TPR"/>
    <property type="match status" value="2"/>
</dbReference>
<feature type="compositionally biased region" description="Polar residues" evidence="7">
    <location>
        <begin position="961"/>
        <end position="970"/>
    </location>
</feature>
<sequence length="1604" mass="180171">MDEAKWLKKKEKALRESNKELLFESCKKLAEIYKEDGKYELSLSYFKKAQDLCEKTVDVAVMNRWIGEVYCDMEMFHDAIKYQKKHLELSTQEGNKVEIQRALATLGRTYFIQGLSYTTNKERTSSLQNSYDYYLKSEETCDLLGGISSFDLAVMKARLYLNIGLTLEALGTTDESISYLSKAITISKSNDLKSELVQCYTRLAEVYLKQQKHSEALATIQKCIRFINTQSELNTYCELLLLKCDVHVDMFDFVSAKVDSVRAYKLKHLNSMNRKDAEKHLRLIIVLINNENKLMELNIDDNQEKNQVEQAQLKKNIYEHMGDACAALGNYSKAVHFYHKMLEACETIIKITYSTELGIGLTDSLESCVTDLSSVLSSELCKDLASCYISLAQTYKDYKQYPLALDYFNRELTLHKRNFSEACKTLGEICNLYELQEKPFKLIYETYEKALDLAQRNGDVRLQRVILSSMKKLCKKQDQPTELASVKSSLTTIECQLSSLSSSEDEDDAVEDSPNIGDDINLEQLSDLNSSNEENEEDKQRTNRKRVQRSHFLIKRNDKGETALHVAAARGNLTLVKSLLKQGHPVKVQDSAGWLPLHEAANHGHRDIVAALVDAGADPNDKGGTGISPLHDAAANGYLEVIEILLDKGASTAQRTNQGETAKTLLEECKARVERAQGELDPSVGAHFEQIVRKLQVPDELTTGQKASGRAQTDFNRSQMTQGRRPSRDVKSQPSVRNREKRSDYNSTGSHTGQSLRNRRELSPDSDVSDSSTPGNVSDLREERSSSPARNIDSSSDEESATREYQKAMSNLRSAREGLSKVRTIGGTRPAAPVKTRQFLEETEVGDDWLEQDVIEGVGGKKRKYYKEDNGRRTEEGESKRVRCEGSKHYGGETPSKETPSSSDNRKYGRNKDIVNISSTLGRRKSDSPRKDLVASMSKAPSFESLLPKRPSFSPPPQRKLPTTGQSRNIFEPSQNLFPEDFEPPDFETALARVESNENLNGGVLSRIGTNIMGSHVSSSNIVRNMTGSSTNIANTCDRLIGVTDVSNTRMSSIKIKIESHTFLIPVVRDDSVLSGEKKISWLKQEASTRYYRLEGVTPILRIKTQDGALVDDNDPLASVLDESLILTEVISWNKPPVIQRYQQLCEESGVRCHKHFESALTSDSARFVICSCVKAAPVLVSLFRTFLHWTDLVEIVLSRAFLQDDNMKVLSENMTNLIKLQKLSLSCNHITHLGVKYLSEKCATLVQLQELDVSFNPLSNAVLPHLNNMVAVCPKLSRINLSFTNLTKLDTDLNLFNMENIDVSRNKLGASEVTKLLSLLNADLVVSLNVSATLETSGSLRLKTNVIENRHSSAFKRNEQENQENSRPSVSPCKSPNLDFNSRNNSTNQDTLSVLNLPDILSMMPRNPTPDEGNAQTDIQLNNECSEITKVFENKDNKTIWNDDMENCQNIENMDKTSPDKQSITNNDTDLDTENQRELDRLLNCSPIMDRDTSEGTKREFNPGHASEGTTFENSNFPGSTSEGACNSLGITREVVLFLEQSEHLNLQRLSLSDIDMTIEEASMLYNVLNSHAKQLTRLNISCNPRLPQSSIELFKSVVRECN</sequence>
<dbReference type="EMBL" id="HBUF01577037">
    <property type="protein sequence ID" value="CAG6768677.1"/>
    <property type="molecule type" value="Transcribed_RNA"/>
</dbReference>
<evidence type="ECO:0000256" key="7">
    <source>
        <dbReference type="SAM" id="MobiDB-lite"/>
    </source>
</evidence>
<organism evidence="8">
    <name type="scientific">Cacopsylla melanoneura</name>
    <dbReference type="NCBI Taxonomy" id="428564"/>
    <lineage>
        <taxon>Eukaryota</taxon>
        <taxon>Metazoa</taxon>
        <taxon>Ecdysozoa</taxon>
        <taxon>Arthropoda</taxon>
        <taxon>Hexapoda</taxon>
        <taxon>Insecta</taxon>
        <taxon>Pterygota</taxon>
        <taxon>Neoptera</taxon>
        <taxon>Paraneoptera</taxon>
        <taxon>Hemiptera</taxon>
        <taxon>Sternorrhyncha</taxon>
        <taxon>Psylloidea</taxon>
        <taxon>Psyllidae</taxon>
        <taxon>Psyllinae</taxon>
        <taxon>Cacopsylla</taxon>
    </lineage>
</organism>
<feature type="compositionally biased region" description="Polar residues" evidence="7">
    <location>
        <begin position="1364"/>
        <end position="1391"/>
    </location>
</feature>
<feature type="repeat" description="ANK" evidence="5">
    <location>
        <begin position="625"/>
        <end position="657"/>
    </location>
</feature>
<dbReference type="PROSITE" id="PS50088">
    <property type="entry name" value="ANK_REPEAT"/>
    <property type="match status" value="3"/>
</dbReference>
<dbReference type="SUPFAM" id="SSF48403">
    <property type="entry name" value="Ankyrin repeat"/>
    <property type="match status" value="1"/>
</dbReference>
<dbReference type="SMART" id="SM00028">
    <property type="entry name" value="TPR"/>
    <property type="match status" value="6"/>
</dbReference>
<evidence type="ECO:0000256" key="5">
    <source>
        <dbReference type="PROSITE-ProRule" id="PRU00023"/>
    </source>
</evidence>
<dbReference type="InterPro" id="IPR011990">
    <property type="entry name" value="TPR-like_helical_dom_sf"/>
</dbReference>
<keyword evidence="3" id="KW-0677">Repeat</keyword>
<dbReference type="InterPro" id="IPR036770">
    <property type="entry name" value="Ankyrin_rpt-contain_sf"/>
</dbReference>
<feature type="compositionally biased region" description="Basic and acidic residues" evidence="7">
    <location>
        <begin position="1490"/>
        <end position="1503"/>
    </location>
</feature>
<dbReference type="Gene3D" id="1.25.40.20">
    <property type="entry name" value="Ankyrin repeat-containing domain"/>
    <property type="match status" value="1"/>
</dbReference>
<proteinExistence type="predicted"/>
<evidence type="ECO:0000256" key="1">
    <source>
        <dbReference type="ARBA" id="ARBA00004123"/>
    </source>
</evidence>
<dbReference type="SUPFAM" id="SSF48452">
    <property type="entry name" value="TPR-like"/>
    <property type="match status" value="2"/>
</dbReference>
<dbReference type="GO" id="GO:0043596">
    <property type="term" value="C:nuclear replication fork"/>
    <property type="evidence" value="ECO:0007669"/>
    <property type="project" value="TreeGrafter"/>
</dbReference>
<evidence type="ECO:0000256" key="4">
    <source>
        <dbReference type="ARBA" id="ARBA00023242"/>
    </source>
</evidence>
<feature type="compositionally biased region" description="Polar residues" evidence="7">
    <location>
        <begin position="702"/>
        <end position="724"/>
    </location>
</feature>
<feature type="compositionally biased region" description="Basic and acidic residues" evidence="7">
    <location>
        <begin position="726"/>
        <end position="744"/>
    </location>
</feature>
<dbReference type="Pfam" id="PF13424">
    <property type="entry name" value="TPR_12"/>
    <property type="match status" value="1"/>
</dbReference>
<feature type="region of interest" description="Disordered" evidence="7">
    <location>
        <begin position="868"/>
        <end position="970"/>
    </location>
</feature>
<dbReference type="PANTHER" id="PTHR46358:SF1">
    <property type="entry name" value="TONSOKU-LIKE PROTEIN"/>
    <property type="match status" value="1"/>
</dbReference>
<feature type="compositionally biased region" description="Basic and acidic residues" evidence="7">
    <location>
        <begin position="924"/>
        <end position="933"/>
    </location>
</feature>
<feature type="compositionally biased region" description="Basic and acidic residues" evidence="7">
    <location>
        <begin position="868"/>
        <end position="891"/>
    </location>
</feature>
<dbReference type="PANTHER" id="PTHR46358">
    <property type="entry name" value="TONSOKU-LIKE PROTEIN"/>
    <property type="match status" value="1"/>
</dbReference>
<feature type="repeat" description="TPR" evidence="6">
    <location>
        <begin position="385"/>
        <end position="418"/>
    </location>
</feature>
<evidence type="ECO:0000256" key="6">
    <source>
        <dbReference type="PROSITE-ProRule" id="PRU00339"/>
    </source>
</evidence>
<accession>A0A8D9AP47</accession>